<dbReference type="Pfam" id="PF13411">
    <property type="entry name" value="MerR_1"/>
    <property type="match status" value="1"/>
</dbReference>
<evidence type="ECO:0000313" key="3">
    <source>
        <dbReference type="Proteomes" id="UP000824230"/>
    </source>
</evidence>
<reference evidence="2" key="1">
    <citation type="journal article" date="2021" name="PeerJ">
        <title>Extensive microbial diversity within the chicken gut microbiome revealed by metagenomics and culture.</title>
        <authorList>
            <person name="Gilroy R."/>
            <person name="Ravi A."/>
            <person name="Getino M."/>
            <person name="Pursley I."/>
            <person name="Horton D.L."/>
            <person name="Alikhan N.F."/>
            <person name="Baker D."/>
            <person name="Gharbi K."/>
            <person name="Hall N."/>
            <person name="Watson M."/>
            <person name="Adriaenssens E.M."/>
            <person name="Foster-Nyarko E."/>
            <person name="Jarju S."/>
            <person name="Secka A."/>
            <person name="Antonio M."/>
            <person name="Oren A."/>
            <person name="Chaudhuri R.R."/>
            <person name="La Ragione R."/>
            <person name="Hildebrand F."/>
            <person name="Pallen M.J."/>
        </authorList>
    </citation>
    <scope>NUCLEOTIDE SEQUENCE</scope>
    <source>
        <strain evidence="2">ChiHjej12B11-1927</strain>
    </source>
</reference>
<evidence type="ECO:0000313" key="2">
    <source>
        <dbReference type="EMBL" id="HIX39059.1"/>
    </source>
</evidence>
<organism evidence="2 3">
    <name type="scientific">Candidatus Blautia pullistercoris</name>
    <dbReference type="NCBI Taxonomy" id="2838499"/>
    <lineage>
        <taxon>Bacteria</taxon>
        <taxon>Bacillati</taxon>
        <taxon>Bacillota</taxon>
        <taxon>Clostridia</taxon>
        <taxon>Lachnospirales</taxon>
        <taxon>Lachnospiraceae</taxon>
        <taxon>Blautia</taxon>
    </lineage>
</organism>
<name>A0A9D1VPJ3_9FIRM</name>
<dbReference type="SUPFAM" id="SSF46955">
    <property type="entry name" value="Putative DNA-binding domain"/>
    <property type="match status" value="1"/>
</dbReference>
<proteinExistence type="predicted"/>
<feature type="domain" description="HTH merR-type" evidence="1">
    <location>
        <begin position="17"/>
        <end position="85"/>
    </location>
</feature>
<dbReference type="GO" id="GO:0006355">
    <property type="term" value="P:regulation of DNA-templated transcription"/>
    <property type="evidence" value="ECO:0007669"/>
    <property type="project" value="InterPro"/>
</dbReference>
<dbReference type="InterPro" id="IPR000551">
    <property type="entry name" value="MerR-type_HTH_dom"/>
</dbReference>
<dbReference type="EMBL" id="DXFG01000333">
    <property type="protein sequence ID" value="HIX39059.1"/>
    <property type="molecule type" value="Genomic_DNA"/>
</dbReference>
<sequence>MSRQRSMETILVSEYVTIGELVRLTETRYSTLKFYTEEGFLPFLQEGSNLTRRYPREKTVERIAYIKGLREQKKTIPQIKEILQEKDKRVEDSL</sequence>
<dbReference type="InterPro" id="IPR009061">
    <property type="entry name" value="DNA-bd_dom_put_sf"/>
</dbReference>
<accession>A0A9D1VPJ3</accession>
<gene>
    <name evidence="2" type="ORF">H9738_14540</name>
</gene>
<evidence type="ECO:0000259" key="1">
    <source>
        <dbReference type="Pfam" id="PF13411"/>
    </source>
</evidence>
<dbReference type="Gene3D" id="1.10.1660.10">
    <property type="match status" value="1"/>
</dbReference>
<reference evidence="2" key="2">
    <citation type="submission" date="2021-04" db="EMBL/GenBank/DDBJ databases">
        <authorList>
            <person name="Gilroy R."/>
        </authorList>
    </citation>
    <scope>NUCLEOTIDE SEQUENCE</scope>
    <source>
        <strain evidence="2">ChiHjej12B11-1927</strain>
    </source>
</reference>
<dbReference type="GO" id="GO:0003677">
    <property type="term" value="F:DNA binding"/>
    <property type="evidence" value="ECO:0007669"/>
    <property type="project" value="InterPro"/>
</dbReference>
<protein>
    <submittedName>
        <fullName evidence="2">Helix-turn-helix domain-containing protein</fullName>
    </submittedName>
</protein>
<comment type="caution">
    <text evidence="2">The sequence shown here is derived from an EMBL/GenBank/DDBJ whole genome shotgun (WGS) entry which is preliminary data.</text>
</comment>
<dbReference type="Proteomes" id="UP000824230">
    <property type="component" value="Unassembled WGS sequence"/>
</dbReference>
<dbReference type="AlphaFoldDB" id="A0A9D1VPJ3"/>